<dbReference type="Pfam" id="PF02518">
    <property type="entry name" value="HATPase_c"/>
    <property type="match status" value="1"/>
</dbReference>
<keyword evidence="6" id="KW-0418">Kinase</keyword>
<keyword evidence="8" id="KW-0902">Two-component regulatory system</keyword>
<dbReference type="Pfam" id="PF00497">
    <property type="entry name" value="SBP_bac_3"/>
    <property type="match status" value="1"/>
</dbReference>
<dbReference type="InterPro" id="IPR036097">
    <property type="entry name" value="HisK_dim/P_sf"/>
</dbReference>
<dbReference type="SMART" id="SM00388">
    <property type="entry name" value="HisKA"/>
    <property type="match status" value="1"/>
</dbReference>
<evidence type="ECO:0000256" key="11">
    <source>
        <dbReference type="SAM" id="Phobius"/>
    </source>
</evidence>
<dbReference type="SUPFAM" id="SSF55785">
    <property type="entry name" value="PYP-like sensor domain (PAS domain)"/>
    <property type="match status" value="1"/>
</dbReference>
<keyword evidence="4" id="KW-0808">Transferase</keyword>
<dbReference type="SMART" id="SM00091">
    <property type="entry name" value="PAS"/>
    <property type="match status" value="1"/>
</dbReference>
<evidence type="ECO:0000256" key="9">
    <source>
        <dbReference type="ARBA" id="ARBA00023139"/>
    </source>
</evidence>
<dbReference type="Pfam" id="PF00512">
    <property type="entry name" value="HisKA"/>
    <property type="match status" value="1"/>
</dbReference>
<dbReference type="Gene3D" id="1.10.287.130">
    <property type="match status" value="1"/>
</dbReference>
<keyword evidence="11" id="KW-0472">Membrane</keyword>
<dbReference type="SUPFAM" id="SSF55874">
    <property type="entry name" value="ATPase domain of HSP90 chaperone/DNA topoisomerase II/histidine kinase"/>
    <property type="match status" value="1"/>
</dbReference>
<dbReference type="GO" id="GO:0005524">
    <property type="term" value="F:ATP binding"/>
    <property type="evidence" value="ECO:0007669"/>
    <property type="project" value="UniProtKB-KW"/>
</dbReference>
<evidence type="ECO:0000256" key="1">
    <source>
        <dbReference type="ARBA" id="ARBA00000085"/>
    </source>
</evidence>
<dbReference type="AlphaFoldDB" id="A0A2N0ZDP5"/>
<dbReference type="PANTHER" id="PTHR43065:SF10">
    <property type="entry name" value="PEROXIDE STRESS-ACTIVATED HISTIDINE KINASE MAK3"/>
    <property type="match status" value="1"/>
</dbReference>
<dbReference type="InterPro" id="IPR001638">
    <property type="entry name" value="Solute-binding_3/MltF_N"/>
</dbReference>
<dbReference type="SMART" id="SM00387">
    <property type="entry name" value="HATPase_c"/>
    <property type="match status" value="1"/>
</dbReference>
<dbReference type="EC" id="2.7.13.3" evidence="2"/>
<accession>A0A2N0ZDP5</accession>
<dbReference type="InterPro" id="IPR004358">
    <property type="entry name" value="Sig_transdc_His_kin-like_C"/>
</dbReference>
<evidence type="ECO:0000256" key="3">
    <source>
        <dbReference type="ARBA" id="ARBA00022553"/>
    </source>
</evidence>
<dbReference type="SMART" id="SM00079">
    <property type="entry name" value="PBPe"/>
    <property type="match status" value="1"/>
</dbReference>
<dbReference type="PRINTS" id="PR00344">
    <property type="entry name" value="BCTRLSENSOR"/>
</dbReference>
<proteinExistence type="predicted"/>
<keyword evidence="5" id="KW-0547">Nucleotide-binding</keyword>
<dbReference type="InterPro" id="IPR001320">
    <property type="entry name" value="Iontro_rcpt_C"/>
</dbReference>
<dbReference type="Pfam" id="PF13188">
    <property type="entry name" value="PAS_8"/>
    <property type="match status" value="1"/>
</dbReference>
<dbReference type="InterPro" id="IPR036890">
    <property type="entry name" value="HATPase_C_sf"/>
</dbReference>
<dbReference type="GO" id="GO:0016020">
    <property type="term" value="C:membrane"/>
    <property type="evidence" value="ECO:0007669"/>
    <property type="project" value="InterPro"/>
</dbReference>
<evidence type="ECO:0000256" key="10">
    <source>
        <dbReference type="ARBA" id="ARBA00023288"/>
    </source>
</evidence>
<evidence type="ECO:0000313" key="13">
    <source>
        <dbReference type="EMBL" id="PKG27628.1"/>
    </source>
</evidence>
<feature type="domain" description="Histidine kinase" evidence="12">
    <location>
        <begin position="429"/>
        <end position="637"/>
    </location>
</feature>
<dbReference type="InterPro" id="IPR035965">
    <property type="entry name" value="PAS-like_dom_sf"/>
</dbReference>
<keyword evidence="14" id="KW-1185">Reference proteome</keyword>
<dbReference type="Gene3D" id="3.30.565.10">
    <property type="entry name" value="Histidine kinase-like ATPase, C-terminal domain"/>
    <property type="match status" value="1"/>
</dbReference>
<evidence type="ECO:0000256" key="2">
    <source>
        <dbReference type="ARBA" id="ARBA00012438"/>
    </source>
</evidence>
<evidence type="ECO:0000256" key="7">
    <source>
        <dbReference type="ARBA" id="ARBA00022840"/>
    </source>
</evidence>
<comment type="catalytic activity">
    <reaction evidence="1">
        <text>ATP + protein L-histidine = ADP + protein N-phospho-L-histidine.</text>
        <dbReference type="EC" id="2.7.13.3"/>
    </reaction>
</comment>
<dbReference type="GO" id="GO:0015276">
    <property type="term" value="F:ligand-gated monoatomic ion channel activity"/>
    <property type="evidence" value="ECO:0007669"/>
    <property type="project" value="InterPro"/>
</dbReference>
<evidence type="ECO:0000256" key="6">
    <source>
        <dbReference type="ARBA" id="ARBA00022777"/>
    </source>
</evidence>
<evidence type="ECO:0000259" key="12">
    <source>
        <dbReference type="PROSITE" id="PS50109"/>
    </source>
</evidence>
<dbReference type="InterPro" id="IPR003594">
    <property type="entry name" value="HATPase_dom"/>
</dbReference>
<dbReference type="CDD" id="cd00082">
    <property type="entry name" value="HisKA"/>
    <property type="match status" value="1"/>
</dbReference>
<evidence type="ECO:0000256" key="8">
    <source>
        <dbReference type="ARBA" id="ARBA00023012"/>
    </source>
</evidence>
<keyword evidence="11" id="KW-1133">Transmembrane helix</keyword>
<dbReference type="EMBL" id="PISD01000040">
    <property type="protein sequence ID" value="PKG27628.1"/>
    <property type="molecule type" value="Genomic_DNA"/>
</dbReference>
<dbReference type="GO" id="GO:0000155">
    <property type="term" value="F:phosphorelay sensor kinase activity"/>
    <property type="evidence" value="ECO:0007669"/>
    <property type="project" value="InterPro"/>
</dbReference>
<protein>
    <recommendedName>
        <fullName evidence="2">histidine kinase</fullName>
        <ecNumber evidence="2">2.7.13.3</ecNumber>
    </recommendedName>
</protein>
<evidence type="ECO:0000313" key="14">
    <source>
        <dbReference type="Proteomes" id="UP000233343"/>
    </source>
</evidence>
<gene>
    <name evidence="13" type="ORF">CWS20_18055</name>
</gene>
<dbReference type="Gene3D" id="3.30.450.20">
    <property type="entry name" value="PAS domain"/>
    <property type="match status" value="1"/>
</dbReference>
<dbReference type="InterPro" id="IPR005467">
    <property type="entry name" value="His_kinase_dom"/>
</dbReference>
<feature type="transmembrane region" description="Helical" evidence="11">
    <location>
        <begin position="247"/>
        <end position="268"/>
    </location>
</feature>
<dbReference type="InterPro" id="IPR003661">
    <property type="entry name" value="HisK_dim/P_dom"/>
</dbReference>
<keyword evidence="10" id="KW-0449">Lipoprotein</keyword>
<dbReference type="SUPFAM" id="SSF47384">
    <property type="entry name" value="Homodimeric domain of signal transducing histidine kinase"/>
    <property type="match status" value="1"/>
</dbReference>
<evidence type="ECO:0000256" key="5">
    <source>
        <dbReference type="ARBA" id="ARBA00022741"/>
    </source>
</evidence>
<comment type="caution">
    <text evidence="13">The sequence shown here is derived from an EMBL/GenBank/DDBJ whole genome shotgun (WGS) entry which is preliminary data.</text>
</comment>
<dbReference type="InterPro" id="IPR000014">
    <property type="entry name" value="PAS"/>
</dbReference>
<sequence>MLFCLAPEKATAEDQVYKIAGQKAFPPFSYVNQEDSLTGINIELMERVADETGLTFEFVPMELKEAEEALQRGDIDAIAGMTYSLEKDRDFDFSTPYFTMSDSLVIPKDRADEVSGIEDLRDAHIVLQNETPGLNTLINLRNTNFTLVTNQYNGLFMLWNQRADVLIGNKWTSTFFLNKYNIEDEYVVLDIVLDPADYAIAVREGNEPFRTTIDKAITDLKATGEINQLIEKWMKSDNEEVARLQHFITLLIIFLAACAFVLIMIYIWNKRLKVAVDDQTRDLMLLNNDLRQQRQRTADSNAFKDQILNNIDTGIVTFDLNFMITSCNKRALDILELSSTFNLQHSSVFMEIFHDDLFQSERKNVPRLLDMNNNGKRKIIYYCLNKMYNSLENQAGYLLTIHDETEKRELEQKLITQEKLHALGQLVAGVAHEIRNPLTSIKTFVDLIPRKFNQPSFQEMLMKHLPSEVNRLNRIVTDLIDYARPGPPNVQPCTAKELITMLAFLQVTMKDHAIDFEKQLDETMVFYIDPQQIRQVLLNLLFNSIHAVENREQKHIIMLMERQDSRYGKIEIIDNGKGMNQDEMNHLFEPFFTTKEKGVGLGLTLSYNLIQENGGDISVSSIPEKGTTFTILLPVYQEEGLLNETEYPGH</sequence>
<keyword evidence="7" id="KW-0067">ATP-binding</keyword>
<dbReference type="Proteomes" id="UP000233343">
    <property type="component" value="Unassembled WGS sequence"/>
</dbReference>
<name>A0A2N0ZDP5_9BACI</name>
<keyword evidence="11" id="KW-0812">Transmembrane</keyword>
<organism evidence="13 14">
    <name type="scientific">Cytobacillus horneckiae</name>
    <dbReference type="NCBI Taxonomy" id="549687"/>
    <lineage>
        <taxon>Bacteria</taxon>
        <taxon>Bacillati</taxon>
        <taxon>Bacillota</taxon>
        <taxon>Bacilli</taxon>
        <taxon>Bacillales</taxon>
        <taxon>Bacillaceae</taxon>
        <taxon>Cytobacillus</taxon>
    </lineage>
</organism>
<reference evidence="13 14" key="1">
    <citation type="journal article" date="2010" name="Int. J. Syst. Evol. Microbiol.">
        <title>Bacillus horneckiae sp. nov., isolated from a spacecraft-assembly clean room.</title>
        <authorList>
            <person name="Vaishampayan P."/>
            <person name="Probst A."/>
            <person name="Krishnamurthi S."/>
            <person name="Ghosh S."/>
            <person name="Osman S."/>
            <person name="McDowall A."/>
            <person name="Ruckmani A."/>
            <person name="Mayilraj S."/>
            <person name="Venkateswaran K."/>
        </authorList>
    </citation>
    <scope>NUCLEOTIDE SEQUENCE [LARGE SCALE GENOMIC DNA]</scope>
    <source>
        <strain evidence="14">1PO1SC</strain>
    </source>
</reference>
<keyword evidence="3" id="KW-0597">Phosphoprotein</keyword>
<dbReference type="PROSITE" id="PS50109">
    <property type="entry name" value="HIS_KIN"/>
    <property type="match status" value="1"/>
</dbReference>
<dbReference type="SMART" id="SM00062">
    <property type="entry name" value="PBPb"/>
    <property type="match status" value="1"/>
</dbReference>
<keyword evidence="9" id="KW-0564">Palmitate</keyword>
<dbReference type="SUPFAM" id="SSF53850">
    <property type="entry name" value="Periplasmic binding protein-like II"/>
    <property type="match status" value="1"/>
</dbReference>
<dbReference type="Gene3D" id="3.40.190.10">
    <property type="entry name" value="Periplasmic binding protein-like II"/>
    <property type="match status" value="2"/>
</dbReference>
<dbReference type="PANTHER" id="PTHR43065">
    <property type="entry name" value="SENSOR HISTIDINE KINASE"/>
    <property type="match status" value="1"/>
</dbReference>
<evidence type="ECO:0000256" key="4">
    <source>
        <dbReference type="ARBA" id="ARBA00022679"/>
    </source>
</evidence>
<dbReference type="CDD" id="cd13704">
    <property type="entry name" value="PBP2_HisK"/>
    <property type="match status" value="1"/>
</dbReference>